<dbReference type="EMBL" id="MU151398">
    <property type="protein sequence ID" value="KAF9444159.1"/>
    <property type="molecule type" value="Genomic_DNA"/>
</dbReference>
<dbReference type="Proteomes" id="UP000807342">
    <property type="component" value="Unassembled WGS sequence"/>
</dbReference>
<comment type="caution">
    <text evidence="2">The sequence shown here is derived from an EMBL/GenBank/DDBJ whole genome shotgun (WGS) entry which is preliminary data.</text>
</comment>
<accession>A0A9P6C018</accession>
<proteinExistence type="predicted"/>
<protein>
    <submittedName>
        <fullName evidence="2">Uncharacterized protein</fullName>
    </submittedName>
</protein>
<reference evidence="2" key="1">
    <citation type="submission" date="2020-11" db="EMBL/GenBank/DDBJ databases">
        <authorList>
            <consortium name="DOE Joint Genome Institute"/>
            <person name="Ahrendt S."/>
            <person name="Riley R."/>
            <person name="Andreopoulos W."/>
            <person name="Labutti K."/>
            <person name="Pangilinan J."/>
            <person name="Ruiz-Duenas F.J."/>
            <person name="Barrasa J.M."/>
            <person name="Sanchez-Garcia M."/>
            <person name="Camarero S."/>
            <person name="Miyauchi S."/>
            <person name="Serrano A."/>
            <person name="Linde D."/>
            <person name="Babiker R."/>
            <person name="Drula E."/>
            <person name="Ayuso-Fernandez I."/>
            <person name="Pacheco R."/>
            <person name="Padilla G."/>
            <person name="Ferreira P."/>
            <person name="Barriuso J."/>
            <person name="Kellner H."/>
            <person name="Castanera R."/>
            <person name="Alfaro M."/>
            <person name="Ramirez L."/>
            <person name="Pisabarro A.G."/>
            <person name="Kuo A."/>
            <person name="Tritt A."/>
            <person name="Lipzen A."/>
            <person name="He G."/>
            <person name="Yan M."/>
            <person name="Ng V."/>
            <person name="Cullen D."/>
            <person name="Martin F."/>
            <person name="Rosso M.-N."/>
            <person name="Henrissat B."/>
            <person name="Hibbett D."/>
            <person name="Martinez A.T."/>
            <person name="Grigoriev I.V."/>
        </authorList>
    </citation>
    <scope>NUCLEOTIDE SEQUENCE</scope>
    <source>
        <strain evidence="2">MF-IS2</strain>
    </source>
</reference>
<organism evidence="2 3">
    <name type="scientific">Macrolepiota fuliginosa MF-IS2</name>
    <dbReference type="NCBI Taxonomy" id="1400762"/>
    <lineage>
        <taxon>Eukaryota</taxon>
        <taxon>Fungi</taxon>
        <taxon>Dikarya</taxon>
        <taxon>Basidiomycota</taxon>
        <taxon>Agaricomycotina</taxon>
        <taxon>Agaricomycetes</taxon>
        <taxon>Agaricomycetidae</taxon>
        <taxon>Agaricales</taxon>
        <taxon>Agaricineae</taxon>
        <taxon>Agaricaceae</taxon>
        <taxon>Macrolepiota</taxon>
    </lineage>
</organism>
<gene>
    <name evidence="2" type="ORF">P691DRAFT_763637</name>
</gene>
<dbReference type="AlphaFoldDB" id="A0A9P6C018"/>
<evidence type="ECO:0000313" key="3">
    <source>
        <dbReference type="Proteomes" id="UP000807342"/>
    </source>
</evidence>
<evidence type="ECO:0000313" key="2">
    <source>
        <dbReference type="EMBL" id="KAF9444159.1"/>
    </source>
</evidence>
<evidence type="ECO:0000256" key="1">
    <source>
        <dbReference type="SAM" id="MobiDB-lite"/>
    </source>
</evidence>
<feature type="compositionally biased region" description="Low complexity" evidence="1">
    <location>
        <begin position="57"/>
        <end position="88"/>
    </location>
</feature>
<feature type="compositionally biased region" description="Polar residues" evidence="1">
    <location>
        <begin position="89"/>
        <end position="98"/>
    </location>
</feature>
<sequence length="155" mass="16738">MPIYIFKDAHDFTISGGNFGNITNIINKRPRNRRSTRRRRSAPTTATSTSSKEDESSPSSPTSSEEEGSNPSFSSSSAAAPSHIPATSVHTHSLTFPNIPQPRPTSRARAEFLISRSHTSYNSPSPTLSTQAAQALQHPQSLALAATITDVDARY</sequence>
<name>A0A9P6C018_9AGAR</name>
<feature type="compositionally biased region" description="Basic residues" evidence="1">
    <location>
        <begin position="28"/>
        <end position="41"/>
    </location>
</feature>
<feature type="region of interest" description="Disordered" evidence="1">
    <location>
        <begin position="25"/>
        <end position="107"/>
    </location>
</feature>
<keyword evidence="3" id="KW-1185">Reference proteome</keyword>